<dbReference type="SUPFAM" id="SSF140356">
    <property type="entry name" value="PPK N-terminal domain-like"/>
    <property type="match status" value="1"/>
</dbReference>
<evidence type="ECO:0000259" key="10">
    <source>
        <dbReference type="Pfam" id="PF13089"/>
    </source>
</evidence>
<evidence type="ECO:0000259" key="11">
    <source>
        <dbReference type="Pfam" id="PF13090"/>
    </source>
</evidence>
<dbReference type="InterPro" id="IPR036830">
    <property type="entry name" value="PP_kinase_middle_dom_sf"/>
</dbReference>
<dbReference type="NCBIfam" id="NF003919">
    <property type="entry name" value="PRK05443.1-4"/>
    <property type="match status" value="1"/>
</dbReference>
<evidence type="ECO:0000256" key="7">
    <source>
        <dbReference type="RuleBase" id="RU003800"/>
    </source>
</evidence>
<dbReference type="GO" id="GO:0006799">
    <property type="term" value="P:polyphosphate biosynthetic process"/>
    <property type="evidence" value="ECO:0007669"/>
    <property type="project" value="UniProtKB-UniRule"/>
</dbReference>
<evidence type="ECO:0000313" key="14">
    <source>
        <dbReference type="Proteomes" id="UP000273982"/>
    </source>
</evidence>
<protein>
    <recommendedName>
        <fullName evidence="6 7">Polyphosphate kinase</fullName>
        <ecNumber evidence="6 7">2.7.4.1</ecNumber>
    </recommendedName>
    <alternativeName>
        <fullName evidence="6">ATP-polyphosphate phosphotransferase</fullName>
    </alternativeName>
    <alternativeName>
        <fullName evidence="6">Polyphosphoric acid kinase</fullName>
    </alternativeName>
</protein>
<dbReference type="InterPro" id="IPR003414">
    <property type="entry name" value="PP_kinase"/>
</dbReference>
<keyword evidence="6" id="KW-0460">Magnesium</keyword>
<dbReference type="SUPFAM" id="SSF143724">
    <property type="entry name" value="PHP14-like"/>
    <property type="match status" value="1"/>
</dbReference>
<dbReference type="EMBL" id="CP034086">
    <property type="protein sequence ID" value="AZG76296.1"/>
    <property type="molecule type" value="Genomic_DNA"/>
</dbReference>
<evidence type="ECO:0000259" key="12">
    <source>
        <dbReference type="Pfam" id="PF17941"/>
    </source>
</evidence>
<dbReference type="Gene3D" id="1.20.58.310">
    <property type="entry name" value="Polyphosphate kinase N-terminal domain"/>
    <property type="match status" value="1"/>
</dbReference>
<evidence type="ECO:0000313" key="13">
    <source>
        <dbReference type="EMBL" id="AZG76296.1"/>
    </source>
</evidence>
<dbReference type="EC" id="2.7.4.1" evidence="6 7"/>
<dbReference type="GO" id="GO:0005524">
    <property type="term" value="F:ATP binding"/>
    <property type="evidence" value="ECO:0007669"/>
    <property type="project" value="UniProtKB-KW"/>
</dbReference>
<dbReference type="GO" id="GO:0008976">
    <property type="term" value="F:polyphosphate kinase activity"/>
    <property type="evidence" value="ECO:0007669"/>
    <property type="project" value="UniProtKB-UniRule"/>
</dbReference>
<dbReference type="Pfam" id="PF17941">
    <property type="entry name" value="PP_kinase_C_1"/>
    <property type="match status" value="1"/>
</dbReference>
<dbReference type="AlphaFoldDB" id="A0A3G8M2Z0"/>
<feature type="binding site" evidence="6">
    <location>
        <position position="613"/>
    </location>
    <ligand>
        <name>ATP</name>
        <dbReference type="ChEBI" id="CHEBI:30616"/>
    </ligand>
</feature>
<feature type="region of interest" description="Disordered" evidence="8">
    <location>
        <begin position="707"/>
        <end position="738"/>
    </location>
</feature>
<dbReference type="PANTHER" id="PTHR30218:SF0">
    <property type="entry name" value="POLYPHOSPHATE KINASE"/>
    <property type="match status" value="1"/>
</dbReference>
<dbReference type="Pfam" id="PF13090">
    <property type="entry name" value="PP_kinase_C"/>
    <property type="match status" value="1"/>
</dbReference>
<dbReference type="HAMAP" id="MF_00347">
    <property type="entry name" value="Polyphosphate_kinase"/>
    <property type="match status" value="1"/>
</dbReference>
<dbReference type="Pfam" id="PF13089">
    <property type="entry name" value="PP_kinase_N"/>
    <property type="match status" value="1"/>
</dbReference>
<feature type="domain" description="Polyphosphate kinase C-terminal" evidence="12">
    <location>
        <begin position="352"/>
        <end position="515"/>
    </location>
</feature>
<organism evidence="13 14">
    <name type="scientific">Methylocystis rosea</name>
    <dbReference type="NCBI Taxonomy" id="173366"/>
    <lineage>
        <taxon>Bacteria</taxon>
        <taxon>Pseudomonadati</taxon>
        <taxon>Pseudomonadota</taxon>
        <taxon>Alphaproteobacteria</taxon>
        <taxon>Hyphomicrobiales</taxon>
        <taxon>Methylocystaceae</taxon>
        <taxon>Methylocystis</taxon>
    </lineage>
</organism>
<evidence type="ECO:0000259" key="9">
    <source>
        <dbReference type="Pfam" id="PF02503"/>
    </source>
</evidence>
<keyword evidence="1 6" id="KW-0597">Phosphoprotein</keyword>
<evidence type="ECO:0000256" key="5">
    <source>
        <dbReference type="ARBA" id="ARBA00022840"/>
    </source>
</evidence>
<dbReference type="Proteomes" id="UP000273982">
    <property type="component" value="Chromosome"/>
</dbReference>
<feature type="binding site" evidence="6">
    <location>
        <position position="425"/>
    </location>
    <ligand>
        <name>Mg(2+)</name>
        <dbReference type="ChEBI" id="CHEBI:18420"/>
    </ligand>
</feature>
<comment type="function">
    <text evidence="6 7">Catalyzes the reversible transfer of the terminal phosphate of ATP to form a long-chain polyphosphate (polyP).</text>
</comment>
<feature type="domain" description="Polyphosphate kinase N-terminal" evidence="10">
    <location>
        <begin position="33"/>
        <end position="136"/>
    </location>
</feature>
<dbReference type="InterPro" id="IPR025198">
    <property type="entry name" value="PPK_N_dom"/>
</dbReference>
<comment type="similarity">
    <text evidence="6 7">Belongs to the polyphosphate kinase 1 (PPK1) family.</text>
</comment>
<dbReference type="Gene3D" id="3.30.870.10">
    <property type="entry name" value="Endonuclease Chain A"/>
    <property type="match status" value="2"/>
</dbReference>
<dbReference type="NCBIfam" id="NF003921">
    <property type="entry name" value="PRK05443.2-2"/>
    <property type="match status" value="1"/>
</dbReference>
<dbReference type="PANTHER" id="PTHR30218">
    <property type="entry name" value="POLYPHOSPHATE KINASE"/>
    <property type="match status" value="1"/>
</dbReference>
<name>A0A3G8M2Z0_9HYPH</name>
<comment type="PTM">
    <text evidence="6 7">An intermediate of this reaction is the autophosphorylated ppk in which a phosphate is covalently linked to a histidine residue through a N-P bond.</text>
</comment>
<keyword evidence="4 6" id="KW-0418">Kinase</keyword>
<feature type="binding site" evidence="6">
    <location>
        <position position="585"/>
    </location>
    <ligand>
        <name>ATP</name>
        <dbReference type="ChEBI" id="CHEBI:30616"/>
    </ligand>
</feature>
<dbReference type="InterPro" id="IPR041108">
    <property type="entry name" value="PP_kinase_C_1"/>
</dbReference>
<dbReference type="NCBIfam" id="NF003917">
    <property type="entry name" value="PRK05443.1-1"/>
    <property type="match status" value="1"/>
</dbReference>
<keyword evidence="5 6" id="KW-0067">ATP-binding</keyword>
<comment type="catalytic activity">
    <reaction evidence="6 7">
        <text>[phosphate](n) + ATP = [phosphate](n+1) + ADP</text>
        <dbReference type="Rhea" id="RHEA:19573"/>
        <dbReference type="Rhea" id="RHEA-COMP:9859"/>
        <dbReference type="Rhea" id="RHEA-COMP:14280"/>
        <dbReference type="ChEBI" id="CHEBI:16838"/>
        <dbReference type="ChEBI" id="CHEBI:30616"/>
        <dbReference type="ChEBI" id="CHEBI:456216"/>
        <dbReference type="EC" id="2.7.4.1"/>
    </reaction>
</comment>
<dbReference type="GO" id="GO:0046872">
    <property type="term" value="F:metal ion binding"/>
    <property type="evidence" value="ECO:0007669"/>
    <property type="project" value="UniProtKB-KW"/>
</dbReference>
<evidence type="ECO:0000256" key="2">
    <source>
        <dbReference type="ARBA" id="ARBA00022679"/>
    </source>
</evidence>
<feature type="active site" description="Phosphohistidine intermediate" evidence="6">
    <location>
        <position position="455"/>
    </location>
</feature>
<dbReference type="Gene3D" id="3.30.1840.10">
    <property type="entry name" value="Polyphosphate kinase middle domain"/>
    <property type="match status" value="1"/>
</dbReference>
<evidence type="ECO:0000256" key="4">
    <source>
        <dbReference type="ARBA" id="ARBA00022777"/>
    </source>
</evidence>
<dbReference type="Pfam" id="PF02503">
    <property type="entry name" value="PP_kinase"/>
    <property type="match status" value="1"/>
</dbReference>
<dbReference type="PIRSF" id="PIRSF015589">
    <property type="entry name" value="PP_kinase"/>
    <property type="match status" value="1"/>
</dbReference>
<proteinExistence type="inferred from homology"/>
<feature type="binding site" evidence="6">
    <location>
        <position position="489"/>
    </location>
    <ligand>
        <name>ATP</name>
        <dbReference type="ChEBI" id="CHEBI:30616"/>
    </ligand>
</feature>
<keyword evidence="6" id="KW-0479">Metal-binding</keyword>
<dbReference type="NCBIfam" id="TIGR03705">
    <property type="entry name" value="poly_P_kin"/>
    <property type="match status" value="1"/>
</dbReference>
<feature type="domain" description="Polyphosphate kinase middle" evidence="9">
    <location>
        <begin position="148"/>
        <end position="324"/>
    </location>
</feature>
<dbReference type="KEGG" id="mros:EHO51_05890"/>
<keyword evidence="3 6" id="KW-0547">Nucleotide-binding</keyword>
<evidence type="ECO:0000256" key="8">
    <source>
        <dbReference type="SAM" id="MobiDB-lite"/>
    </source>
</evidence>
<feature type="domain" description="Polyphosphate kinase C-terminal" evidence="11">
    <location>
        <begin position="525"/>
        <end position="702"/>
    </location>
</feature>
<keyword evidence="2 6" id="KW-0808">Transferase</keyword>
<dbReference type="InterPro" id="IPR025200">
    <property type="entry name" value="PPK_C_dom2"/>
</dbReference>
<evidence type="ECO:0000256" key="1">
    <source>
        <dbReference type="ARBA" id="ARBA00022553"/>
    </source>
</evidence>
<feature type="binding site" evidence="6">
    <location>
        <position position="71"/>
    </location>
    <ligand>
        <name>ATP</name>
        <dbReference type="ChEBI" id="CHEBI:30616"/>
    </ligand>
</feature>
<comment type="cofactor">
    <cofactor evidence="6">
        <name>Mg(2+)</name>
        <dbReference type="ChEBI" id="CHEBI:18420"/>
    </cofactor>
</comment>
<dbReference type="GO" id="GO:0009358">
    <property type="term" value="C:polyphosphate kinase complex"/>
    <property type="evidence" value="ECO:0007669"/>
    <property type="project" value="InterPro"/>
</dbReference>
<dbReference type="SUPFAM" id="SSF56024">
    <property type="entry name" value="Phospholipase D/nuclease"/>
    <property type="match status" value="2"/>
</dbReference>
<reference evidence="13 14" key="1">
    <citation type="submission" date="2018-11" db="EMBL/GenBank/DDBJ databases">
        <title>Genome squencing of methanotrophic bacteria isolated from alkaline groundwater in Korea.</title>
        <authorList>
            <person name="Nguyen L.N."/>
        </authorList>
    </citation>
    <scope>NUCLEOTIDE SEQUENCE [LARGE SCALE GENOMIC DNA]</scope>
    <source>
        <strain evidence="13 14">GW6</strain>
    </source>
</reference>
<accession>A0A3G8M2Z0</accession>
<evidence type="ECO:0000256" key="6">
    <source>
        <dbReference type="HAMAP-Rule" id="MF_00347"/>
    </source>
</evidence>
<evidence type="ECO:0000256" key="3">
    <source>
        <dbReference type="ARBA" id="ARBA00022741"/>
    </source>
</evidence>
<sequence length="738" mass="82193">MTSTTAAKRSGAARPRLAARAFDATTSNDPGRFVNRELSWLAFNRRVLEEASNESHPLLERLRFLAISASNLDEFFMVRVSGVIEQIERGQTPGMDGLTPSELLARIFESTDKMSRDQEMTWRLLREQLEGVGVTLLERADWTSADLDRLDAHFNSHIFPVVTPIAIDPSHPFPFIPNLELSLAAQLVRENDGRDLTGLVRIPGTLTRFVRLDDGPNDALRFARIEDVIAQFLDRLFPGCVIGALGLFRVVRDLDIEFAEEAEDLIREFEAAIKERRRGCVIRLEVNSSMPLALRDFVASQVDVSPRGMIVQSEKLGLSSLSQIVGVDRPELKFPAFSPRHPERVSEFDGDCFVAIHAKDIVVHHPYESFDVVVTFLQQAARDPRVVSIKQTLYRTSSDSPIVHALIEAAENGKSVTALIELKARFDEEANIRWARTLERAGAQVVFGFPELKTHAKLCMVVREEEHGAVTTYCHVGTGNYHPVTARIYTDLSAFTANPAIGRDVARIFHYITGSGVLAPLERMFVTPITAKQRLLEHIQREAEHAAAGRPAAIWAKCNSLADPEIIDALYQASAAGVAIELVVRGICCLRPGVKALSENIRVKSIVGRFLEHSRIYAFGDGHGLPHKEAAVYISSADLMPRNLDRRVETLFPITNETLHEQILEQVLLANFLDNVQSWRVLEDGSSRRMTPPEGEGRFSAQEYFLDNPSLSGRGEALRASAPQRLTKDEESIESAAE</sequence>
<dbReference type="InterPro" id="IPR036832">
    <property type="entry name" value="PPK_N_dom_sf"/>
</dbReference>
<dbReference type="CDD" id="cd09168">
    <property type="entry name" value="PLDc_PaPPK1_C2_like"/>
    <property type="match status" value="1"/>
</dbReference>
<dbReference type="CDD" id="cd09165">
    <property type="entry name" value="PLDc_PaPPK1_C1_like"/>
    <property type="match status" value="1"/>
</dbReference>
<dbReference type="NCBIfam" id="NF003918">
    <property type="entry name" value="PRK05443.1-2"/>
    <property type="match status" value="1"/>
</dbReference>
<dbReference type="InterPro" id="IPR024953">
    <property type="entry name" value="PP_kinase_middle"/>
</dbReference>
<gene>
    <name evidence="6" type="primary">ppk</name>
    <name evidence="13" type="ORF">EHO51_05890</name>
</gene>
<feature type="binding site" evidence="6">
    <location>
        <position position="395"/>
    </location>
    <ligand>
        <name>Mg(2+)</name>
        <dbReference type="ChEBI" id="CHEBI:18420"/>
    </ligand>
</feature>